<dbReference type="PANTHER" id="PTHR47959">
    <property type="entry name" value="ATP-DEPENDENT RNA HELICASE RHLE-RELATED"/>
    <property type="match status" value="1"/>
</dbReference>
<dbReference type="InterPro" id="IPR014001">
    <property type="entry name" value="Helicase_ATP-bd"/>
</dbReference>
<evidence type="ECO:0000256" key="3">
    <source>
        <dbReference type="ARBA" id="ARBA00022806"/>
    </source>
</evidence>
<feature type="short sequence motif" description="Q motif" evidence="6">
    <location>
        <begin position="58"/>
        <end position="86"/>
    </location>
</feature>
<evidence type="ECO:0000259" key="8">
    <source>
        <dbReference type="PROSITE" id="PS51192"/>
    </source>
</evidence>
<dbReference type="SUPFAM" id="SSF52540">
    <property type="entry name" value="P-loop containing nucleoside triphosphate hydrolases"/>
    <property type="match status" value="1"/>
</dbReference>
<dbReference type="InterPro" id="IPR011545">
    <property type="entry name" value="DEAD/DEAH_box_helicase_dom"/>
</dbReference>
<comment type="caution">
    <text evidence="11">The sequence shown here is derived from an EMBL/GenBank/DDBJ whole genome shotgun (WGS) entry which is preliminary data.</text>
</comment>
<dbReference type="GO" id="GO:0016787">
    <property type="term" value="F:hydrolase activity"/>
    <property type="evidence" value="ECO:0007669"/>
    <property type="project" value="UniProtKB-KW"/>
</dbReference>
<evidence type="ECO:0000313" key="11">
    <source>
        <dbReference type="EMBL" id="EIC02631.1"/>
    </source>
</evidence>
<keyword evidence="4" id="KW-0067">ATP-binding</keyword>
<evidence type="ECO:0000256" key="7">
    <source>
        <dbReference type="SAM" id="MobiDB-lite"/>
    </source>
</evidence>
<dbReference type="Pfam" id="PF00271">
    <property type="entry name" value="Helicase_C"/>
    <property type="match status" value="1"/>
</dbReference>
<keyword evidence="3 11" id="KW-0347">Helicase</keyword>
<evidence type="ECO:0000256" key="4">
    <source>
        <dbReference type="ARBA" id="ARBA00022840"/>
    </source>
</evidence>
<dbReference type="CDD" id="cd00268">
    <property type="entry name" value="DEADc"/>
    <property type="match status" value="1"/>
</dbReference>
<dbReference type="SMART" id="SM00490">
    <property type="entry name" value="HELICc"/>
    <property type="match status" value="1"/>
</dbReference>
<reference evidence="11 12" key="1">
    <citation type="submission" date="2011-09" db="EMBL/GenBank/DDBJ databases">
        <title>The draft genome of Treponema saccharophilum DSM 2985.</title>
        <authorList>
            <consortium name="US DOE Joint Genome Institute (JGI-PGF)"/>
            <person name="Lucas S."/>
            <person name="Copeland A."/>
            <person name="Lapidus A."/>
            <person name="Glavina del Rio T."/>
            <person name="Dalin E."/>
            <person name="Tice H."/>
            <person name="Bruce D."/>
            <person name="Goodwin L."/>
            <person name="Pitluck S."/>
            <person name="Peters L."/>
            <person name="Kyrpides N."/>
            <person name="Mavromatis K."/>
            <person name="Ivanova N."/>
            <person name="Markowitz V."/>
            <person name="Cheng J.-F."/>
            <person name="Hugenholtz P."/>
            <person name="Woyke T."/>
            <person name="Wu D."/>
            <person name="Gronow S."/>
            <person name="Wellnitz S."/>
            <person name="Brambilla E."/>
            <person name="Klenk H.-P."/>
            <person name="Eisen J.A."/>
        </authorList>
    </citation>
    <scope>NUCLEOTIDE SEQUENCE [LARGE SCALE GENOMIC DNA]</scope>
    <source>
        <strain evidence="11 12">DSM 2985</strain>
    </source>
</reference>
<proteinExistence type="inferred from homology"/>
<keyword evidence="1" id="KW-0547">Nucleotide-binding</keyword>
<feature type="domain" description="Helicase C-terminal" evidence="9">
    <location>
        <begin position="271"/>
        <end position="437"/>
    </location>
</feature>
<comment type="similarity">
    <text evidence="5">Belongs to the DEAD box helicase family.</text>
</comment>
<dbReference type="InterPro" id="IPR001650">
    <property type="entry name" value="Helicase_C-like"/>
</dbReference>
<dbReference type="Pfam" id="PF00270">
    <property type="entry name" value="DEAD"/>
    <property type="match status" value="1"/>
</dbReference>
<dbReference type="CDD" id="cd12252">
    <property type="entry name" value="RRM_DbpA"/>
    <property type="match status" value="1"/>
</dbReference>
<dbReference type="GO" id="GO:0003724">
    <property type="term" value="F:RNA helicase activity"/>
    <property type="evidence" value="ECO:0007669"/>
    <property type="project" value="InterPro"/>
</dbReference>
<feature type="region of interest" description="Disordered" evidence="7">
    <location>
        <begin position="616"/>
        <end position="691"/>
    </location>
</feature>
<dbReference type="InterPro" id="IPR005580">
    <property type="entry name" value="DbpA/CsdA_RNA-bd_dom"/>
</dbReference>
<dbReference type="PANTHER" id="PTHR47959:SF1">
    <property type="entry name" value="ATP-DEPENDENT RNA HELICASE DBPA"/>
    <property type="match status" value="1"/>
</dbReference>
<dbReference type="InterPro" id="IPR014014">
    <property type="entry name" value="RNA_helicase_DEAD_Q_motif"/>
</dbReference>
<evidence type="ECO:0000259" key="10">
    <source>
        <dbReference type="PROSITE" id="PS51195"/>
    </source>
</evidence>
<evidence type="ECO:0000256" key="6">
    <source>
        <dbReference type="PROSITE-ProRule" id="PRU00552"/>
    </source>
</evidence>
<feature type="domain" description="Helicase ATP-binding" evidence="8">
    <location>
        <begin position="90"/>
        <end position="260"/>
    </location>
</feature>
<feature type="domain" description="DEAD-box RNA helicase Q" evidence="10">
    <location>
        <begin position="58"/>
        <end position="86"/>
    </location>
</feature>
<dbReference type="InterPro" id="IPR044742">
    <property type="entry name" value="DEAD/DEAH_RhlB"/>
</dbReference>
<dbReference type="PROSITE" id="PS51195">
    <property type="entry name" value="Q_MOTIF"/>
    <property type="match status" value="1"/>
</dbReference>
<dbReference type="GO" id="GO:0005524">
    <property type="term" value="F:ATP binding"/>
    <property type="evidence" value="ECO:0007669"/>
    <property type="project" value="UniProtKB-KW"/>
</dbReference>
<dbReference type="eggNOG" id="COG0513">
    <property type="taxonomic scope" value="Bacteria"/>
</dbReference>
<dbReference type="PROSITE" id="PS51194">
    <property type="entry name" value="HELICASE_CTER"/>
    <property type="match status" value="1"/>
</dbReference>
<dbReference type="GO" id="GO:0005829">
    <property type="term" value="C:cytosol"/>
    <property type="evidence" value="ECO:0007669"/>
    <property type="project" value="TreeGrafter"/>
</dbReference>
<dbReference type="EMBL" id="AGRW01000036">
    <property type="protein sequence ID" value="EIC02631.1"/>
    <property type="molecule type" value="Genomic_DNA"/>
</dbReference>
<dbReference type="Proteomes" id="UP000003571">
    <property type="component" value="Unassembled WGS sequence"/>
</dbReference>
<dbReference type="AlphaFoldDB" id="H7EII0"/>
<sequence>MENQEIECAESAVEEQVADGNAAADSVFEGVREIQDDDAREIVEVDETDGEAEDDGEMSFADLGLDEFILSAIEKKGFKTPSPIQVLAIPRLLNGDANIIAKARTGTGKTAAFGLPIVQRIHEESDHVRALVLEPTRELAMQTCTELQSFSTTKYPRVAVLYGGAPYGEQIRSLRRGVEIVVGTPGRIKDHIERGTLKLDKIDYFILDEGDEMLDMGFVDDIESIFATANPDARKLLFSATMPRPILRIAEQFMGEYEVCEEEGFVEEPLLIEQKYWFVREHEKIEALVRLIDMSPDFYGLVFTQTKNDADTVTKLLDERGYDAAALHGDVPQNQREKILARFRRRKTRVLVATDVAARGIDISGLSHVVNYSLPFDGATYVHRIGRTGRAGTSGVAVTFVRPEERRKLEFLRNTVRKAAKGEMKWEPVPSVKAVLDVKRAHLLDSLKKKLGLVRDDAACDSSAFESDEVVPLPEGAPARDEAAKPCLKEADGVFVEMAKGLCADADPVGVLAGVLAAMYGSALDESHYGNVSDVGSQDRNGRMRGGRDSRRLFVQLGRRDGFNAKEIAAYFSGLLHIPGRQVDRIDVTESFSLITLPRDAADRVIEMSRRDSSIPHIHIDTRSNGGGRGFRSEGRGYSDGGRRSFGGQRGGFRRQEGQRGRPEKSRPRVHTPTERRGSSSYRKPYGGDEF</sequence>
<keyword evidence="2" id="KW-0378">Hydrolase</keyword>
<dbReference type="Gene3D" id="3.40.50.300">
    <property type="entry name" value="P-loop containing nucleotide triphosphate hydrolases"/>
    <property type="match status" value="2"/>
</dbReference>
<dbReference type="STRING" id="907348.TresaDRAFT_1911"/>
<feature type="compositionally biased region" description="Acidic residues" evidence="7">
    <location>
        <begin position="1"/>
        <end position="17"/>
    </location>
</feature>
<dbReference type="SMART" id="SM00487">
    <property type="entry name" value="DEXDc"/>
    <property type="match status" value="1"/>
</dbReference>
<protein>
    <submittedName>
        <fullName evidence="11">DEAD/DEAH box helicase domain protein</fullName>
    </submittedName>
</protein>
<gene>
    <name evidence="11" type="ORF">TresaDRAFT_1911</name>
</gene>
<dbReference type="PROSITE" id="PS51192">
    <property type="entry name" value="HELICASE_ATP_BIND_1"/>
    <property type="match status" value="1"/>
</dbReference>
<dbReference type="PATRIC" id="fig|907348.3.peg.626"/>
<feature type="compositionally biased region" description="Basic and acidic residues" evidence="7">
    <location>
        <begin position="654"/>
        <end position="678"/>
    </location>
</feature>
<evidence type="ECO:0000256" key="5">
    <source>
        <dbReference type="ARBA" id="ARBA00038437"/>
    </source>
</evidence>
<feature type="region of interest" description="Disordered" evidence="7">
    <location>
        <begin position="1"/>
        <end position="20"/>
    </location>
</feature>
<dbReference type="Gene3D" id="3.30.70.330">
    <property type="match status" value="1"/>
</dbReference>
<keyword evidence="12" id="KW-1185">Reference proteome</keyword>
<dbReference type="InterPro" id="IPR027417">
    <property type="entry name" value="P-loop_NTPase"/>
</dbReference>
<dbReference type="Pfam" id="PF03880">
    <property type="entry name" value="DbpA"/>
    <property type="match status" value="1"/>
</dbReference>
<name>H7EII0_9SPIR</name>
<dbReference type="GO" id="GO:0003676">
    <property type="term" value="F:nucleic acid binding"/>
    <property type="evidence" value="ECO:0007669"/>
    <property type="project" value="InterPro"/>
</dbReference>
<dbReference type="CDD" id="cd18787">
    <property type="entry name" value="SF2_C_DEAD"/>
    <property type="match status" value="1"/>
</dbReference>
<evidence type="ECO:0000256" key="1">
    <source>
        <dbReference type="ARBA" id="ARBA00022741"/>
    </source>
</evidence>
<dbReference type="InterPro" id="IPR012677">
    <property type="entry name" value="Nucleotide-bd_a/b_plait_sf"/>
</dbReference>
<feature type="compositionally biased region" description="Basic and acidic residues" evidence="7">
    <location>
        <begin position="631"/>
        <end position="643"/>
    </location>
</feature>
<evidence type="ECO:0000259" key="9">
    <source>
        <dbReference type="PROSITE" id="PS51194"/>
    </source>
</evidence>
<evidence type="ECO:0000256" key="2">
    <source>
        <dbReference type="ARBA" id="ARBA00022801"/>
    </source>
</evidence>
<evidence type="ECO:0000313" key="12">
    <source>
        <dbReference type="Proteomes" id="UP000003571"/>
    </source>
</evidence>
<dbReference type="InterPro" id="IPR050079">
    <property type="entry name" value="DEAD_box_RNA_helicase"/>
</dbReference>
<accession>H7EII0</accession>
<organism evidence="11 12">
    <name type="scientific">Treponema saccharophilum DSM 2985</name>
    <dbReference type="NCBI Taxonomy" id="907348"/>
    <lineage>
        <taxon>Bacteria</taxon>
        <taxon>Pseudomonadati</taxon>
        <taxon>Spirochaetota</taxon>
        <taxon>Spirochaetia</taxon>
        <taxon>Spirochaetales</taxon>
        <taxon>Treponemataceae</taxon>
        <taxon>Treponema</taxon>
    </lineage>
</organism>